<feature type="transmembrane region" description="Helical" evidence="8">
    <location>
        <begin position="498"/>
        <end position="519"/>
    </location>
</feature>
<dbReference type="GO" id="GO:0016020">
    <property type="term" value="C:membrane"/>
    <property type="evidence" value="ECO:0007669"/>
    <property type="project" value="UniProtKB-SubCell"/>
</dbReference>
<dbReference type="InterPro" id="IPR050352">
    <property type="entry name" value="ABCG_transporters"/>
</dbReference>
<feature type="domain" description="ABC transporter" evidence="9">
    <location>
        <begin position="672"/>
        <end position="924"/>
    </location>
</feature>
<name>A0AAN7W143_9SACH</name>
<organism evidence="10 11">
    <name type="scientific">Arxiozyma heterogenica</name>
    <dbReference type="NCBI Taxonomy" id="278026"/>
    <lineage>
        <taxon>Eukaryota</taxon>
        <taxon>Fungi</taxon>
        <taxon>Dikarya</taxon>
        <taxon>Ascomycota</taxon>
        <taxon>Saccharomycotina</taxon>
        <taxon>Saccharomycetes</taxon>
        <taxon>Saccharomycetales</taxon>
        <taxon>Saccharomycetaceae</taxon>
        <taxon>Arxiozyma</taxon>
    </lineage>
</organism>
<evidence type="ECO:0000313" key="11">
    <source>
        <dbReference type="Proteomes" id="UP001306508"/>
    </source>
</evidence>
<dbReference type="InterPro" id="IPR013525">
    <property type="entry name" value="ABC2_TM"/>
</dbReference>
<reference evidence="11" key="1">
    <citation type="submission" date="2023-07" db="EMBL/GenBank/DDBJ databases">
        <title>A draft genome of Kazachstania heterogenica Y-27499.</title>
        <authorList>
            <person name="Donic C."/>
            <person name="Kralova J.S."/>
            <person name="Fidel L."/>
            <person name="Ben-Dor S."/>
            <person name="Jung S."/>
        </authorList>
    </citation>
    <scope>NUCLEOTIDE SEQUENCE [LARGE SCALE GENOMIC DNA]</scope>
    <source>
        <strain evidence="11">Y27499</strain>
    </source>
</reference>
<feature type="domain" description="ABC transporter" evidence="9">
    <location>
        <begin position="20"/>
        <end position="264"/>
    </location>
</feature>
<keyword evidence="4" id="KW-0547">Nucleotide-binding</keyword>
<dbReference type="PROSITE" id="PS00211">
    <property type="entry name" value="ABC_TRANSPORTER_1"/>
    <property type="match status" value="2"/>
</dbReference>
<evidence type="ECO:0000256" key="3">
    <source>
        <dbReference type="ARBA" id="ARBA00022692"/>
    </source>
</evidence>
<evidence type="ECO:0000256" key="5">
    <source>
        <dbReference type="ARBA" id="ARBA00022840"/>
    </source>
</evidence>
<dbReference type="SUPFAM" id="SSF52540">
    <property type="entry name" value="P-loop containing nucleoside triphosphate hydrolases"/>
    <property type="match status" value="2"/>
</dbReference>
<dbReference type="Pfam" id="PF01061">
    <property type="entry name" value="ABC2_membrane"/>
    <property type="match status" value="2"/>
</dbReference>
<feature type="transmembrane region" description="Helical" evidence="8">
    <location>
        <begin position="1252"/>
        <end position="1271"/>
    </location>
</feature>
<dbReference type="InterPro" id="IPR003439">
    <property type="entry name" value="ABC_transporter-like_ATP-bd"/>
</dbReference>
<keyword evidence="6 8" id="KW-1133">Transmembrane helix</keyword>
<dbReference type="GO" id="GO:0016887">
    <property type="term" value="F:ATP hydrolysis activity"/>
    <property type="evidence" value="ECO:0007669"/>
    <property type="project" value="InterPro"/>
</dbReference>
<feature type="transmembrane region" description="Helical" evidence="8">
    <location>
        <begin position="350"/>
        <end position="372"/>
    </location>
</feature>
<evidence type="ECO:0000256" key="4">
    <source>
        <dbReference type="ARBA" id="ARBA00022741"/>
    </source>
</evidence>
<keyword evidence="2" id="KW-0813">Transport</keyword>
<feature type="transmembrane region" description="Helical" evidence="8">
    <location>
        <begin position="384"/>
        <end position="403"/>
    </location>
</feature>
<feature type="transmembrane region" description="Helical" evidence="8">
    <location>
        <begin position="1194"/>
        <end position="1212"/>
    </location>
</feature>
<evidence type="ECO:0000256" key="7">
    <source>
        <dbReference type="ARBA" id="ARBA00023136"/>
    </source>
</evidence>
<dbReference type="Pfam" id="PF19055">
    <property type="entry name" value="ABC2_membrane_7"/>
    <property type="match status" value="2"/>
</dbReference>
<feature type="transmembrane region" description="Helical" evidence="8">
    <location>
        <begin position="579"/>
        <end position="601"/>
    </location>
</feature>
<dbReference type="PANTHER" id="PTHR48041:SF119">
    <property type="entry name" value="ROA1P"/>
    <property type="match status" value="1"/>
</dbReference>
<comment type="caution">
    <text evidence="10">The sequence shown here is derived from an EMBL/GenBank/DDBJ whole genome shotgun (WGS) entry which is preliminary data.</text>
</comment>
<dbReference type="AlphaFoldDB" id="A0AAN7W143"/>
<accession>A0AAN7W143</accession>
<feature type="transmembrane region" description="Helical" evidence="8">
    <location>
        <begin position="1164"/>
        <end position="1182"/>
    </location>
</feature>
<dbReference type="InterPro" id="IPR043926">
    <property type="entry name" value="ABCG_dom"/>
</dbReference>
<feature type="transmembrane region" description="Helical" evidence="8">
    <location>
        <begin position="444"/>
        <end position="460"/>
    </location>
</feature>
<dbReference type="Proteomes" id="UP001306508">
    <property type="component" value="Unassembled WGS sequence"/>
</dbReference>
<evidence type="ECO:0000256" key="6">
    <source>
        <dbReference type="ARBA" id="ARBA00022989"/>
    </source>
</evidence>
<feature type="transmembrane region" description="Helical" evidence="8">
    <location>
        <begin position="1024"/>
        <end position="1043"/>
    </location>
</feature>
<evidence type="ECO:0000259" key="9">
    <source>
        <dbReference type="PROSITE" id="PS50893"/>
    </source>
</evidence>
<dbReference type="SMART" id="SM00382">
    <property type="entry name" value="AAA"/>
    <property type="match status" value="2"/>
</dbReference>
<dbReference type="GO" id="GO:0140359">
    <property type="term" value="F:ABC-type transporter activity"/>
    <property type="evidence" value="ECO:0007669"/>
    <property type="project" value="InterPro"/>
</dbReference>
<feature type="transmembrane region" description="Helical" evidence="8">
    <location>
        <begin position="472"/>
        <end position="492"/>
    </location>
</feature>
<sequence length="1280" mass="144011">MSIPLVENKLSFSVVPPVSLHVRDLSIIASKTGSTLVNSVSFDLSNGSIMAVMGGSGSGKTTLLNVLASKISGGLSTKGTIDYVLEPVQDKELTQEHTTMSYVPQQDILLSRLTCRETLMFAADLKLDKPNEEKTMIVNQLIDELGLKECADTLVGDSSHRGLSGGEKRRLSIGTQMIANPSIMFLDEPTTGLDANSAFLLIKTIKKLAKEGGRIFIMSIHQPRSDILFLFDKICVLSKGNVVYCDKLQQMIPYFESLGYKMPELINPADHIVDLSSIDGRSTESEKITRERLYNLLDQWRDYEMKHIQYTKLNNLSNRIEVSEMTTALPFWKQVFVLTRRNLKLNTTDYITLSATIIEPIIMGTIVGWIFYKPDGSTDSGLRTLTACLYACIMLQSYLYLLFDTYRLCEQDIAIFDRERAEGSVSPFAFITARKISLLFTDDFYMTLAFTTITYFMFGLEPNAVKFFTQFSVMFLIQLACSGLAMLSVAISRDFSKASLVGNMTFTVLSMGCGFFVNAKKMPVYVRWTKYIAFSWYGFGALLSNTFTDNYCSSISDKTTCLGNQLLETFGFEKNWKTVPIVIIFCFAVGYFVASMVVLYFNKVDITLQNEIKSKKKKEKDKQYCPEDIYKNIDAPLTHTSKTSDKDIESNSEKNYQIEITLEDIHLSVNYLRLANFLNLKEGIIHYTQRKILNSINAVFKPGMINAIMGPSGSGKSTLLNLISGRVKSSLFTKFTSNGAIYFNGYKVSQDMFKNICSYVSQDDDHLLAKLTVKETFDYAAKLRLHNLTPLQRELKVNDLIRLLGLKHCENTIIGNEFVKGISGGEKRRVTMGIQLLNDPPILLLDEPTSGLDSFTSATILQILENLCTEYKRTVILTIHQPRSELFTKFGNVLLLAKGGQIAFNGSPQEMIQYFSNLGYHCPPLTNIADYFLDLISFNTQNKENEYVSKQCVERILDNWKKITNQKNTQIQTNSHDEKQSEIIYENFKFEYQNCIKKQCSPLLAYYVNVSRQITTIGRNFDSLMARIAQVPGLGAIFALYFAPIKHNYTSISNRLGLAQESTSLYFVGMLANLACYPGERDYFYKEFEDNVYGIGPFFLSYMTLELPLTFISSVLYSVFTVLACGLPRTAGNFFATVYCSFIVIACGEALGIMTNTLFERPGFVVNCISVILSIGCQLSGIMSLTMSRVLKGFSYLNPVHYTSMVIINLAFPNTLNLTCNDGGKKEDGTCEFATGKDVLESYGLVINVPKYLGIAICVGIIYRLLAYFVIKAKLEWLKW</sequence>
<evidence type="ECO:0000313" key="10">
    <source>
        <dbReference type="EMBL" id="KAK5779119.1"/>
    </source>
</evidence>
<dbReference type="PANTHER" id="PTHR48041">
    <property type="entry name" value="ABC TRANSPORTER G FAMILY MEMBER 28"/>
    <property type="match status" value="1"/>
</dbReference>
<dbReference type="InterPro" id="IPR027417">
    <property type="entry name" value="P-loop_NTPase"/>
</dbReference>
<dbReference type="PROSITE" id="PS50893">
    <property type="entry name" value="ABC_TRANSPORTER_2"/>
    <property type="match status" value="2"/>
</dbReference>
<keyword evidence="3 8" id="KW-0812">Transmembrane</keyword>
<keyword evidence="5" id="KW-0067">ATP-binding</keyword>
<dbReference type="Pfam" id="PF00005">
    <property type="entry name" value="ABC_tran"/>
    <property type="match status" value="2"/>
</dbReference>
<dbReference type="InterPro" id="IPR017871">
    <property type="entry name" value="ABC_transporter-like_CS"/>
</dbReference>
<dbReference type="GO" id="GO:0005524">
    <property type="term" value="F:ATP binding"/>
    <property type="evidence" value="ECO:0007669"/>
    <property type="project" value="UniProtKB-KW"/>
</dbReference>
<evidence type="ECO:0000256" key="8">
    <source>
        <dbReference type="SAM" id="Phobius"/>
    </source>
</evidence>
<dbReference type="FunFam" id="3.40.50.300:FF:001433">
    <property type="entry name" value="ABC transporter, putative"/>
    <property type="match status" value="1"/>
</dbReference>
<evidence type="ECO:0000256" key="1">
    <source>
        <dbReference type="ARBA" id="ARBA00004141"/>
    </source>
</evidence>
<proteinExistence type="predicted"/>
<keyword evidence="11" id="KW-1185">Reference proteome</keyword>
<protein>
    <recommendedName>
        <fullName evidence="9">ABC transporter domain-containing protein</fullName>
    </recommendedName>
</protein>
<feature type="transmembrane region" description="Helical" evidence="8">
    <location>
        <begin position="1107"/>
        <end position="1127"/>
    </location>
</feature>
<dbReference type="InterPro" id="IPR003593">
    <property type="entry name" value="AAA+_ATPase"/>
</dbReference>
<gene>
    <name evidence="10" type="ORF">RI543_003004</name>
</gene>
<keyword evidence="7 8" id="KW-0472">Membrane</keyword>
<dbReference type="EMBL" id="JAWIZZ010000047">
    <property type="protein sequence ID" value="KAK5779119.1"/>
    <property type="molecule type" value="Genomic_DNA"/>
</dbReference>
<comment type="subcellular location">
    <subcellularLocation>
        <location evidence="1">Membrane</location>
        <topology evidence="1">Multi-pass membrane protein</topology>
    </subcellularLocation>
</comment>
<evidence type="ECO:0000256" key="2">
    <source>
        <dbReference type="ARBA" id="ARBA00022448"/>
    </source>
</evidence>
<dbReference type="Gene3D" id="3.40.50.300">
    <property type="entry name" value="P-loop containing nucleotide triphosphate hydrolases"/>
    <property type="match status" value="2"/>
</dbReference>
<feature type="transmembrane region" description="Helical" evidence="8">
    <location>
        <begin position="1134"/>
        <end position="1158"/>
    </location>
</feature>